<dbReference type="EMBL" id="WLYX01000001">
    <property type="protein sequence ID" value="MTD33408.1"/>
    <property type="molecule type" value="Genomic_DNA"/>
</dbReference>
<dbReference type="AlphaFoldDB" id="A0A844GDW3"/>
<name>A0A844GDW3_9NEIS</name>
<accession>A0A844GDW3</accession>
<proteinExistence type="predicted"/>
<protein>
    <submittedName>
        <fullName evidence="1">Uncharacterized protein</fullName>
    </submittedName>
</protein>
<dbReference type="Proteomes" id="UP000446658">
    <property type="component" value="Unassembled WGS sequence"/>
</dbReference>
<sequence>MAESHVITGLVAKRSEVGGLIAHYQQEITRLQNDLQHLDATIKLFDPEYDLRTIRSKPVRQRNKYFAHGEGHRLMLEALRKLGGQASTVQVALAVLTRKGINAEHQSGVHHCLDGVLRRAASSGVVTVVGRDETGIIWKLADLPQ</sequence>
<evidence type="ECO:0000313" key="1">
    <source>
        <dbReference type="EMBL" id="MTD33408.1"/>
    </source>
</evidence>
<reference evidence="1 2" key="1">
    <citation type="submission" date="2019-11" db="EMBL/GenBank/DDBJ databases">
        <title>Draft genome sequence of Paludibacterium sp. dN18-1.</title>
        <authorList>
            <person name="Im W.-T."/>
        </authorList>
    </citation>
    <scope>NUCLEOTIDE SEQUENCE [LARGE SCALE GENOMIC DNA]</scope>
    <source>
        <strain evidence="2">dN 18-1</strain>
    </source>
</reference>
<comment type="caution">
    <text evidence="1">The sequence shown here is derived from an EMBL/GenBank/DDBJ whole genome shotgun (WGS) entry which is preliminary data.</text>
</comment>
<dbReference type="RefSeq" id="WP_230370323.1">
    <property type="nucleotide sequence ID" value="NZ_WLYX01000001.1"/>
</dbReference>
<gene>
    <name evidence="1" type="ORF">GKE73_10800</name>
</gene>
<keyword evidence="2" id="KW-1185">Reference proteome</keyword>
<organism evidence="1 2">
    <name type="scientific">Paludibacterium denitrificans</name>
    <dbReference type="NCBI Taxonomy" id="2675226"/>
    <lineage>
        <taxon>Bacteria</taxon>
        <taxon>Pseudomonadati</taxon>
        <taxon>Pseudomonadota</taxon>
        <taxon>Betaproteobacteria</taxon>
        <taxon>Neisseriales</taxon>
        <taxon>Chromobacteriaceae</taxon>
        <taxon>Paludibacterium</taxon>
    </lineage>
</organism>
<evidence type="ECO:0000313" key="2">
    <source>
        <dbReference type="Proteomes" id="UP000446658"/>
    </source>
</evidence>